<evidence type="ECO:0000313" key="1">
    <source>
        <dbReference type="EMBL" id="SVC46966.1"/>
    </source>
</evidence>
<dbReference type="AlphaFoldDB" id="A0A382MDU4"/>
<gene>
    <name evidence="1" type="ORF">METZ01_LOCUS299820</name>
</gene>
<protein>
    <submittedName>
        <fullName evidence="1">Uncharacterized protein</fullName>
    </submittedName>
</protein>
<sequence length="70" mass="7678">ERLVCIQEVTGSSPVFSTKVFVACDGRSLTSTEVNCLAAQKFPRAFDSDSSLTTEYPTNGSFFRPHTRSV</sequence>
<proteinExistence type="predicted"/>
<dbReference type="EMBL" id="UINC01092947">
    <property type="protein sequence ID" value="SVC46966.1"/>
    <property type="molecule type" value="Genomic_DNA"/>
</dbReference>
<accession>A0A382MDU4</accession>
<feature type="non-terminal residue" evidence="1">
    <location>
        <position position="1"/>
    </location>
</feature>
<reference evidence="1" key="1">
    <citation type="submission" date="2018-05" db="EMBL/GenBank/DDBJ databases">
        <authorList>
            <person name="Lanie J.A."/>
            <person name="Ng W.-L."/>
            <person name="Kazmierczak K.M."/>
            <person name="Andrzejewski T.M."/>
            <person name="Davidsen T.M."/>
            <person name="Wayne K.J."/>
            <person name="Tettelin H."/>
            <person name="Glass J.I."/>
            <person name="Rusch D."/>
            <person name="Podicherti R."/>
            <person name="Tsui H.-C.T."/>
            <person name="Winkler M.E."/>
        </authorList>
    </citation>
    <scope>NUCLEOTIDE SEQUENCE</scope>
</reference>
<organism evidence="1">
    <name type="scientific">marine metagenome</name>
    <dbReference type="NCBI Taxonomy" id="408172"/>
    <lineage>
        <taxon>unclassified sequences</taxon>
        <taxon>metagenomes</taxon>
        <taxon>ecological metagenomes</taxon>
    </lineage>
</organism>
<name>A0A382MDU4_9ZZZZ</name>